<evidence type="ECO:0000259" key="3">
    <source>
        <dbReference type="PROSITE" id="PS50041"/>
    </source>
</evidence>
<dbReference type="OMA" id="WICTCRF"/>
<dbReference type="InterPro" id="IPR016187">
    <property type="entry name" value="CTDL_fold"/>
</dbReference>
<evidence type="ECO:0000256" key="2">
    <source>
        <dbReference type="SAM" id="SignalP"/>
    </source>
</evidence>
<keyword evidence="5" id="KW-1185">Reference proteome</keyword>
<proteinExistence type="predicted"/>
<dbReference type="InterPro" id="IPR050111">
    <property type="entry name" value="C-type_lectin/snaclec_domain"/>
</dbReference>
<feature type="signal peptide" evidence="2">
    <location>
        <begin position="1"/>
        <end position="18"/>
    </location>
</feature>
<dbReference type="SMART" id="SM00034">
    <property type="entry name" value="CLECT"/>
    <property type="match status" value="1"/>
</dbReference>
<dbReference type="InterPro" id="IPR018378">
    <property type="entry name" value="C-type_lectin_CS"/>
</dbReference>
<keyword evidence="1" id="KW-1015">Disulfide bond</keyword>
<dbReference type="Pfam" id="PF00059">
    <property type="entry name" value="Lectin_C"/>
    <property type="match status" value="1"/>
</dbReference>
<dbReference type="Gene3D" id="3.10.100.10">
    <property type="entry name" value="Mannose-Binding Protein A, subunit A"/>
    <property type="match status" value="1"/>
</dbReference>
<organism evidence="4 5">
    <name type="scientific">Amphiprion percula</name>
    <name type="common">Orange clownfish</name>
    <name type="synonym">Lutjanus percula</name>
    <dbReference type="NCBI Taxonomy" id="161767"/>
    <lineage>
        <taxon>Eukaryota</taxon>
        <taxon>Metazoa</taxon>
        <taxon>Chordata</taxon>
        <taxon>Craniata</taxon>
        <taxon>Vertebrata</taxon>
        <taxon>Euteleostomi</taxon>
        <taxon>Actinopterygii</taxon>
        <taxon>Neopterygii</taxon>
        <taxon>Teleostei</taxon>
        <taxon>Neoteleostei</taxon>
        <taxon>Acanthomorphata</taxon>
        <taxon>Ovalentaria</taxon>
        <taxon>Pomacentridae</taxon>
        <taxon>Amphiprion</taxon>
    </lineage>
</organism>
<keyword evidence="2" id="KW-0732">Signal</keyword>
<feature type="domain" description="C-type lectin" evidence="3">
    <location>
        <begin position="24"/>
        <end position="137"/>
    </location>
</feature>
<evidence type="ECO:0000313" key="4">
    <source>
        <dbReference type="Ensembl" id="ENSAPEP00000026392.1"/>
    </source>
</evidence>
<dbReference type="AlphaFoldDB" id="A0A3P8TTK6"/>
<sequence length="142" mass="16242">MGGQRLVLVTCFCLRCSGLDWYEFGDFCYKPFEEKKTWHQAQDACRKVGAELVSILSLTDLFPFPASSDVWTGLNDLITPGFFMWSDELLVPFTYWAPGEPNNHAGFSEDCVEISTNGTQSWWNDLNCDAHQDWICMICEFS</sequence>
<accession>A0A3P8TTK6</accession>
<dbReference type="PANTHER" id="PTHR22803">
    <property type="entry name" value="MANNOSE, PHOSPHOLIPASE, LECTIN RECEPTOR RELATED"/>
    <property type="match status" value="1"/>
</dbReference>
<protein>
    <recommendedName>
        <fullName evidence="3">C-type lectin domain-containing protein</fullName>
    </recommendedName>
</protein>
<dbReference type="GeneTree" id="ENSGT01150000286973"/>
<reference evidence="4 5" key="1">
    <citation type="submission" date="2018-03" db="EMBL/GenBank/DDBJ databases">
        <title>Finding Nemo's genes: A chromosome-scale reference assembly of the genome of the orange clownfish Amphiprion percula.</title>
        <authorList>
            <person name="Lehmann R."/>
        </authorList>
    </citation>
    <scope>NUCLEOTIDE SEQUENCE</scope>
</reference>
<feature type="chain" id="PRO_5018064293" description="C-type lectin domain-containing protein" evidence="2">
    <location>
        <begin position="19"/>
        <end position="142"/>
    </location>
</feature>
<dbReference type="Proteomes" id="UP000265080">
    <property type="component" value="Chromosome 16"/>
</dbReference>
<reference evidence="4" key="3">
    <citation type="submission" date="2025-09" db="UniProtKB">
        <authorList>
            <consortium name="Ensembl"/>
        </authorList>
    </citation>
    <scope>IDENTIFICATION</scope>
</reference>
<dbReference type="SUPFAM" id="SSF56436">
    <property type="entry name" value="C-type lectin-like"/>
    <property type="match status" value="1"/>
</dbReference>
<dbReference type="Ensembl" id="ENSAPET00000027094.1">
    <property type="protein sequence ID" value="ENSAPEP00000026392.1"/>
    <property type="gene ID" value="ENSAPEG00000018739.1"/>
</dbReference>
<dbReference type="InterPro" id="IPR016186">
    <property type="entry name" value="C-type_lectin-like/link_sf"/>
</dbReference>
<name>A0A3P8TTK6_AMPPE</name>
<evidence type="ECO:0000313" key="5">
    <source>
        <dbReference type="Proteomes" id="UP000265080"/>
    </source>
</evidence>
<dbReference type="PROSITE" id="PS50041">
    <property type="entry name" value="C_TYPE_LECTIN_2"/>
    <property type="match status" value="1"/>
</dbReference>
<dbReference type="InterPro" id="IPR001304">
    <property type="entry name" value="C-type_lectin-like"/>
</dbReference>
<dbReference type="CDD" id="cd00037">
    <property type="entry name" value="CLECT"/>
    <property type="match status" value="1"/>
</dbReference>
<dbReference type="PROSITE" id="PS00615">
    <property type="entry name" value="C_TYPE_LECTIN_1"/>
    <property type="match status" value="1"/>
</dbReference>
<dbReference type="STRING" id="161767.ENSAPEP00000026392"/>
<evidence type="ECO:0000256" key="1">
    <source>
        <dbReference type="ARBA" id="ARBA00023157"/>
    </source>
</evidence>
<reference evidence="4" key="2">
    <citation type="submission" date="2025-08" db="UniProtKB">
        <authorList>
            <consortium name="Ensembl"/>
        </authorList>
    </citation>
    <scope>IDENTIFICATION</scope>
</reference>